<feature type="binding site" evidence="7">
    <location>
        <begin position="60"/>
        <end position="62"/>
    </location>
    <ligand>
        <name>5-amino-6-(D-ribitylamino)uracil</name>
        <dbReference type="ChEBI" id="CHEBI:15934"/>
    </ligand>
</feature>
<dbReference type="Proteomes" id="UP001595783">
    <property type="component" value="Unassembled WGS sequence"/>
</dbReference>
<dbReference type="EMBL" id="JBHRZO010000019">
    <property type="protein sequence ID" value="MFC3847764.1"/>
    <property type="molecule type" value="Genomic_DNA"/>
</dbReference>
<evidence type="ECO:0000256" key="7">
    <source>
        <dbReference type="HAMAP-Rule" id="MF_00178"/>
    </source>
</evidence>
<dbReference type="NCBIfam" id="TIGR00114">
    <property type="entry name" value="lumazine-synth"/>
    <property type="match status" value="1"/>
</dbReference>
<feature type="binding site" evidence="7">
    <location>
        <position position="26"/>
    </location>
    <ligand>
        <name>5-amino-6-(D-ribitylamino)uracil</name>
        <dbReference type="ChEBI" id="CHEBI:15934"/>
    </ligand>
</feature>
<comment type="pathway">
    <text evidence="1 7">Cofactor biosynthesis; riboflavin biosynthesis; riboflavin from 2-hydroxy-3-oxobutyl phosphate and 5-amino-6-(D-ribitylamino)uracil: step 1/2.</text>
</comment>
<dbReference type="InterPro" id="IPR002180">
    <property type="entry name" value="LS/RS"/>
</dbReference>
<dbReference type="EC" id="2.5.1.78" evidence="3 7"/>
<comment type="caution">
    <text evidence="8">The sequence shown here is derived from an EMBL/GenBank/DDBJ whole genome shotgun (WGS) entry which is preliminary data.</text>
</comment>
<dbReference type="CDD" id="cd09209">
    <property type="entry name" value="Lumazine_synthase-I"/>
    <property type="match status" value="1"/>
</dbReference>
<dbReference type="Gene3D" id="3.40.50.960">
    <property type="entry name" value="Lumazine/riboflavin synthase"/>
    <property type="match status" value="1"/>
</dbReference>
<evidence type="ECO:0000256" key="5">
    <source>
        <dbReference type="ARBA" id="ARBA00022679"/>
    </source>
</evidence>
<reference evidence="9" key="1">
    <citation type="journal article" date="2019" name="Int. J. Syst. Evol. Microbiol.">
        <title>The Global Catalogue of Microorganisms (GCM) 10K type strain sequencing project: providing services to taxonomists for standard genome sequencing and annotation.</title>
        <authorList>
            <consortium name="The Broad Institute Genomics Platform"/>
            <consortium name="The Broad Institute Genome Sequencing Center for Infectious Disease"/>
            <person name="Wu L."/>
            <person name="Ma J."/>
        </authorList>
    </citation>
    <scope>NUCLEOTIDE SEQUENCE [LARGE SCALE GENOMIC DNA]</scope>
    <source>
        <strain evidence="9">CCUG 53816</strain>
    </source>
</reference>
<gene>
    <name evidence="7 8" type="primary">ribH</name>
    <name evidence="8" type="ORF">ACFOPX_04350</name>
</gene>
<dbReference type="SUPFAM" id="SSF52121">
    <property type="entry name" value="Lumazine synthase"/>
    <property type="match status" value="1"/>
</dbReference>
<evidence type="ECO:0000256" key="6">
    <source>
        <dbReference type="ARBA" id="ARBA00048785"/>
    </source>
</evidence>
<keyword evidence="4 7" id="KW-0686">Riboflavin biosynthesis</keyword>
<feature type="binding site" evidence="7">
    <location>
        <position position="117"/>
    </location>
    <ligand>
        <name>5-amino-6-(D-ribitylamino)uracil</name>
        <dbReference type="ChEBI" id="CHEBI:15934"/>
    </ligand>
</feature>
<evidence type="ECO:0000313" key="8">
    <source>
        <dbReference type="EMBL" id="MFC3847764.1"/>
    </source>
</evidence>
<dbReference type="InterPro" id="IPR034964">
    <property type="entry name" value="LS"/>
</dbReference>
<dbReference type="Pfam" id="PF00885">
    <property type="entry name" value="DMRL_synthase"/>
    <property type="match status" value="1"/>
</dbReference>
<feature type="binding site" evidence="7">
    <location>
        <begin position="84"/>
        <end position="86"/>
    </location>
    <ligand>
        <name>5-amino-6-(D-ribitylamino)uracil</name>
        <dbReference type="ChEBI" id="CHEBI:15934"/>
    </ligand>
</feature>
<name>A0ABV7ZHK1_9HELI</name>
<feature type="binding site" evidence="7">
    <location>
        <begin position="89"/>
        <end position="90"/>
    </location>
    <ligand>
        <name>(2S)-2-hydroxy-3-oxobutyl phosphate</name>
        <dbReference type="ChEBI" id="CHEBI:58830"/>
    </ligand>
</feature>
<comment type="catalytic activity">
    <reaction evidence="6 7">
        <text>(2S)-2-hydroxy-3-oxobutyl phosphate + 5-amino-6-(D-ribitylamino)uracil = 6,7-dimethyl-8-(1-D-ribityl)lumazine + phosphate + 2 H2O + H(+)</text>
        <dbReference type="Rhea" id="RHEA:26152"/>
        <dbReference type="ChEBI" id="CHEBI:15377"/>
        <dbReference type="ChEBI" id="CHEBI:15378"/>
        <dbReference type="ChEBI" id="CHEBI:15934"/>
        <dbReference type="ChEBI" id="CHEBI:43474"/>
        <dbReference type="ChEBI" id="CHEBI:58201"/>
        <dbReference type="ChEBI" id="CHEBI:58830"/>
        <dbReference type="EC" id="2.5.1.78"/>
    </reaction>
</comment>
<evidence type="ECO:0000256" key="1">
    <source>
        <dbReference type="ARBA" id="ARBA00004917"/>
    </source>
</evidence>
<feature type="active site" description="Proton donor" evidence="7">
    <location>
        <position position="92"/>
    </location>
</feature>
<feature type="binding site" evidence="7">
    <location>
        <position position="131"/>
    </location>
    <ligand>
        <name>(2S)-2-hydroxy-3-oxobutyl phosphate</name>
        <dbReference type="ChEBI" id="CHEBI:58830"/>
    </ligand>
</feature>
<evidence type="ECO:0000313" key="9">
    <source>
        <dbReference type="Proteomes" id="UP001595783"/>
    </source>
</evidence>
<dbReference type="PANTHER" id="PTHR21058:SF0">
    <property type="entry name" value="6,7-DIMETHYL-8-RIBITYLLUMAZINE SYNTHASE"/>
    <property type="match status" value="1"/>
</dbReference>
<sequence>MAEFKSLEGKLCLKGDERVGILASRFNHLVSDRLVEGALDNFKRHGGNLALLSVVRVPGAYELPFVLDRLLASKKYDGVCVLGAVIRGATPHFDYVSAEATKGIANTTLKYGLPVSFGLLTTDNIEQALERAGTKAGNKGFEAMQTLIELLNLYPQI</sequence>
<evidence type="ECO:0000256" key="2">
    <source>
        <dbReference type="ARBA" id="ARBA00007424"/>
    </source>
</evidence>
<dbReference type="RefSeq" id="WP_104752736.1">
    <property type="nucleotide sequence ID" value="NZ_FZMF01000043.1"/>
</dbReference>
<keyword evidence="9" id="KW-1185">Reference proteome</keyword>
<evidence type="ECO:0000256" key="3">
    <source>
        <dbReference type="ARBA" id="ARBA00012664"/>
    </source>
</evidence>
<evidence type="ECO:0000256" key="4">
    <source>
        <dbReference type="ARBA" id="ARBA00022619"/>
    </source>
</evidence>
<dbReference type="GO" id="GO:0000906">
    <property type="term" value="F:6,7-dimethyl-8-ribityllumazine synthase activity"/>
    <property type="evidence" value="ECO:0007669"/>
    <property type="project" value="UniProtKB-EC"/>
</dbReference>
<comment type="similarity">
    <text evidence="2 7">Belongs to the DMRL synthase family.</text>
</comment>
<dbReference type="HAMAP" id="MF_00178">
    <property type="entry name" value="Lumazine_synth"/>
    <property type="match status" value="1"/>
</dbReference>
<comment type="function">
    <text evidence="7">Catalyzes the formation of 6,7-dimethyl-8-ribityllumazine by condensation of 5-amino-6-(D-ribitylamino)uracil with 3,4-dihydroxy-2-butanone 4-phosphate. This is the penultimate step in the biosynthesis of riboflavin.</text>
</comment>
<keyword evidence="5 7" id="KW-0808">Transferase</keyword>
<proteinExistence type="inferred from homology"/>
<dbReference type="PANTHER" id="PTHR21058">
    <property type="entry name" value="6,7-DIMETHYL-8-RIBITYLLUMAZINE SYNTHASE DMRL SYNTHASE LUMAZINE SYNTHASE"/>
    <property type="match status" value="1"/>
</dbReference>
<dbReference type="InterPro" id="IPR036467">
    <property type="entry name" value="LS/RS_sf"/>
</dbReference>
<organism evidence="8 9">
    <name type="scientific">Helicobacter baculiformis</name>
    <dbReference type="NCBI Taxonomy" id="427351"/>
    <lineage>
        <taxon>Bacteria</taxon>
        <taxon>Pseudomonadati</taxon>
        <taxon>Campylobacterota</taxon>
        <taxon>Epsilonproteobacteria</taxon>
        <taxon>Campylobacterales</taxon>
        <taxon>Helicobacteraceae</taxon>
        <taxon>Helicobacter</taxon>
    </lineage>
</organism>
<protein>
    <recommendedName>
        <fullName evidence="3 7">6,7-dimethyl-8-ribityllumazine synthase</fullName>
        <shortName evidence="7">DMRL synthase</shortName>
        <shortName evidence="7">LS</shortName>
        <shortName evidence="7">Lumazine synthase</shortName>
        <ecNumber evidence="3 7">2.5.1.78</ecNumber>
    </recommendedName>
</protein>
<accession>A0ABV7ZHK1</accession>